<dbReference type="PANTHER" id="PTHR33375:SF1">
    <property type="entry name" value="CHROMOSOME-PARTITIONING PROTEIN PARB-RELATED"/>
    <property type="match status" value="1"/>
</dbReference>
<dbReference type="AlphaFoldDB" id="A0A7X6KYA8"/>
<dbReference type="Pfam" id="PF02195">
    <property type="entry name" value="ParB_N"/>
    <property type="match status" value="1"/>
</dbReference>
<dbReference type="InterPro" id="IPR036086">
    <property type="entry name" value="ParB/Sulfiredoxin_sf"/>
</dbReference>
<dbReference type="Proteomes" id="UP000581206">
    <property type="component" value="Unassembled WGS sequence"/>
</dbReference>
<gene>
    <name evidence="4" type="ORF">HGA03_17220</name>
</gene>
<dbReference type="PANTHER" id="PTHR33375">
    <property type="entry name" value="CHROMOSOME-PARTITIONING PROTEIN PARB-RELATED"/>
    <property type="match status" value="1"/>
</dbReference>
<dbReference type="Gene3D" id="3.90.1530.10">
    <property type="entry name" value="Conserved hypothetical protein from pyrococcus furiosus pfu- 392566-001, ParB domain"/>
    <property type="match status" value="1"/>
</dbReference>
<comment type="similarity">
    <text evidence="1">Belongs to the ParB family.</text>
</comment>
<dbReference type="GO" id="GO:0005694">
    <property type="term" value="C:chromosome"/>
    <property type="evidence" value="ECO:0007669"/>
    <property type="project" value="TreeGrafter"/>
</dbReference>
<dbReference type="Pfam" id="PF17762">
    <property type="entry name" value="HTH_ParB"/>
    <property type="match status" value="1"/>
</dbReference>
<evidence type="ECO:0000256" key="1">
    <source>
        <dbReference type="ARBA" id="ARBA00006295"/>
    </source>
</evidence>
<dbReference type="GO" id="GO:0045881">
    <property type="term" value="P:positive regulation of sporulation resulting in formation of a cellular spore"/>
    <property type="evidence" value="ECO:0007669"/>
    <property type="project" value="TreeGrafter"/>
</dbReference>
<proteinExistence type="inferred from homology"/>
<evidence type="ECO:0000259" key="3">
    <source>
        <dbReference type="SMART" id="SM00470"/>
    </source>
</evidence>
<dbReference type="NCBIfam" id="TIGR00180">
    <property type="entry name" value="parB_part"/>
    <property type="match status" value="1"/>
</dbReference>
<dbReference type="Gene3D" id="1.10.10.2830">
    <property type="match status" value="1"/>
</dbReference>
<evidence type="ECO:0000313" key="5">
    <source>
        <dbReference type="Proteomes" id="UP000581206"/>
    </source>
</evidence>
<name>A0A7X6KYA8_9CELL</name>
<sequence length="229" mass="24493">MTARLVPMNALYPNPDNPDSRLRGIEELTASIRLYGVLNPLIVTPRQRGGLLILDGGRRYAAAERAGLQAVPCVAAKTATRADRLLLILAAGLGERLSPLEEARLMADLRSEGMAFADVARRTGRSMTTVRERLRLLEAPPEVQKMVTAGTLSVSAASELARQTATTGSGAVAARTPARPAWFTRAHPLAGEVRQACTHRDTRKVVGGAGCGQCWEQAIVDHARQGQPA</sequence>
<dbReference type="InterPro" id="IPR004437">
    <property type="entry name" value="ParB/RepB/Spo0J"/>
</dbReference>
<dbReference type="InterPro" id="IPR003115">
    <property type="entry name" value="ParB_N"/>
</dbReference>
<feature type="domain" description="ParB-like N-terminal" evidence="3">
    <location>
        <begin position="4"/>
        <end position="91"/>
    </location>
</feature>
<dbReference type="GO" id="GO:0003677">
    <property type="term" value="F:DNA binding"/>
    <property type="evidence" value="ECO:0007669"/>
    <property type="project" value="InterPro"/>
</dbReference>
<evidence type="ECO:0000313" key="4">
    <source>
        <dbReference type="EMBL" id="NKY24404.1"/>
    </source>
</evidence>
<dbReference type="GO" id="GO:0007059">
    <property type="term" value="P:chromosome segregation"/>
    <property type="evidence" value="ECO:0007669"/>
    <property type="project" value="UniProtKB-KW"/>
</dbReference>
<accession>A0A7X6KYA8</accession>
<dbReference type="InterPro" id="IPR050336">
    <property type="entry name" value="Chromosome_partition/occlusion"/>
</dbReference>
<dbReference type="RefSeq" id="WP_168631518.1">
    <property type="nucleotide sequence ID" value="NZ_BONL01000019.1"/>
</dbReference>
<keyword evidence="2" id="KW-0159">Chromosome partition</keyword>
<dbReference type="SMART" id="SM00470">
    <property type="entry name" value="ParB"/>
    <property type="match status" value="1"/>
</dbReference>
<organism evidence="4 5">
    <name type="scientific">Cellulomonas denverensis</name>
    <dbReference type="NCBI Taxonomy" id="264297"/>
    <lineage>
        <taxon>Bacteria</taxon>
        <taxon>Bacillati</taxon>
        <taxon>Actinomycetota</taxon>
        <taxon>Actinomycetes</taxon>
        <taxon>Micrococcales</taxon>
        <taxon>Cellulomonadaceae</taxon>
        <taxon>Cellulomonas</taxon>
    </lineage>
</organism>
<keyword evidence="5" id="KW-1185">Reference proteome</keyword>
<comment type="caution">
    <text evidence="4">The sequence shown here is derived from an EMBL/GenBank/DDBJ whole genome shotgun (WGS) entry which is preliminary data.</text>
</comment>
<evidence type="ECO:0000256" key="2">
    <source>
        <dbReference type="ARBA" id="ARBA00022829"/>
    </source>
</evidence>
<reference evidence="4 5" key="1">
    <citation type="submission" date="2020-04" db="EMBL/GenBank/DDBJ databases">
        <title>MicrobeNet Type strains.</title>
        <authorList>
            <person name="Nicholson A.C."/>
        </authorList>
    </citation>
    <scope>NUCLEOTIDE SEQUENCE [LARGE SCALE GENOMIC DNA]</scope>
    <source>
        <strain evidence="4 5">ATCC BAA-788</strain>
    </source>
</reference>
<dbReference type="EMBL" id="JAAXOX010000014">
    <property type="protein sequence ID" value="NKY24404.1"/>
    <property type="molecule type" value="Genomic_DNA"/>
</dbReference>
<dbReference type="SUPFAM" id="SSF110849">
    <property type="entry name" value="ParB/Sulfiredoxin"/>
    <property type="match status" value="1"/>
</dbReference>
<dbReference type="InterPro" id="IPR041468">
    <property type="entry name" value="HTH_ParB/Spo0J"/>
</dbReference>
<protein>
    <submittedName>
        <fullName evidence="4">ParB/RepB/Spo0J family partition protein</fullName>
    </submittedName>
</protein>